<feature type="compositionally biased region" description="Low complexity" evidence="1">
    <location>
        <begin position="250"/>
        <end position="268"/>
    </location>
</feature>
<dbReference type="EMBL" id="LN714487">
    <property type="protein sequence ID" value="CEL71104.1"/>
    <property type="molecule type" value="Genomic_DNA"/>
</dbReference>
<evidence type="ECO:0000313" key="4">
    <source>
        <dbReference type="EMBL" id="CEL71104.1"/>
    </source>
</evidence>
<evidence type="ECO:0000256" key="1">
    <source>
        <dbReference type="SAM" id="MobiDB-lite"/>
    </source>
</evidence>
<accession>F0VRJ6</accession>
<feature type="compositionally biased region" description="Low complexity" evidence="1">
    <location>
        <begin position="170"/>
        <end position="187"/>
    </location>
</feature>
<dbReference type="VEuPathDB" id="ToxoDB:NCLIV_067690"/>
<gene>
    <name evidence="4" type="ORF">BN1204_067690</name>
    <name evidence="3" type="ORF">NCLIV_067690</name>
</gene>
<keyword evidence="5" id="KW-1185">Reference proteome</keyword>
<dbReference type="RefSeq" id="XP_003886369.1">
    <property type="nucleotide sequence ID" value="XM_003886320.1"/>
</dbReference>
<dbReference type="Proteomes" id="UP000007494">
    <property type="component" value="Chromosome XII"/>
</dbReference>
<organism evidence="3 5">
    <name type="scientific">Neospora caninum (strain Liverpool)</name>
    <dbReference type="NCBI Taxonomy" id="572307"/>
    <lineage>
        <taxon>Eukaryota</taxon>
        <taxon>Sar</taxon>
        <taxon>Alveolata</taxon>
        <taxon>Apicomplexa</taxon>
        <taxon>Conoidasida</taxon>
        <taxon>Coccidia</taxon>
        <taxon>Eucoccidiorida</taxon>
        <taxon>Eimeriorina</taxon>
        <taxon>Sarcocystidae</taxon>
        <taxon>Neospora</taxon>
    </lineage>
</organism>
<protein>
    <recommendedName>
        <fullName evidence="6">Toxoplasma gondii family A protein</fullName>
    </recommendedName>
</protein>
<dbReference type="EMBL" id="FR823393">
    <property type="protein sequence ID" value="CBZ56344.1"/>
    <property type="molecule type" value="Genomic_DNA"/>
</dbReference>
<reference evidence="5" key="3">
    <citation type="journal article" date="2012" name="PLoS Pathog.">
        <title>Comparative genomics of the apicomplexan parasites Toxoplasma gondii and Neospora caninum: Coccidia differing in host range and transmission strategy.</title>
        <authorList>
            <person name="Reid A.J."/>
            <person name="Vermont S.J."/>
            <person name="Cotton J.A."/>
            <person name="Harris D."/>
            <person name="Hill-Cawthorne G.A."/>
            <person name="Konen-Waisman S."/>
            <person name="Latham S.M."/>
            <person name="Mourier T."/>
            <person name="Norton R."/>
            <person name="Quail M.A."/>
            <person name="Sanders M."/>
            <person name="Shanmugam D."/>
            <person name="Sohal A."/>
            <person name="Wasmuth J.D."/>
            <person name="Brunk B."/>
            <person name="Grigg M.E."/>
            <person name="Howard J.C."/>
            <person name="Parkinson J."/>
            <person name="Roos D.S."/>
            <person name="Trees A.J."/>
            <person name="Berriman M."/>
            <person name="Pain A."/>
            <person name="Wastling J.M."/>
        </authorList>
    </citation>
    <scope>NUCLEOTIDE SEQUENCE [LARGE SCALE GENOMIC DNA]</scope>
    <source>
        <strain evidence="5">Liverpool</strain>
    </source>
</reference>
<name>F0VRJ6_NEOCL</name>
<evidence type="ECO:0000313" key="5">
    <source>
        <dbReference type="Proteomes" id="UP000007494"/>
    </source>
</evidence>
<dbReference type="InParanoid" id="F0VRJ6"/>
<dbReference type="AlphaFoldDB" id="F0VRJ6"/>
<dbReference type="PROSITE" id="PS51257">
    <property type="entry name" value="PROKAR_LIPOPROTEIN"/>
    <property type="match status" value="1"/>
</dbReference>
<reference evidence="4" key="4">
    <citation type="journal article" date="2015" name="PLoS ONE">
        <title>Comprehensive Evaluation of Toxoplasma gondii VEG and Neospora caninum LIV Genomes with Tachyzoite Stage Transcriptome and Proteome Defines Novel Transcript Features.</title>
        <authorList>
            <person name="Ramaprasad A."/>
            <person name="Mourier T."/>
            <person name="Naeem R."/>
            <person name="Malas T.B."/>
            <person name="Moussa E."/>
            <person name="Panigrahi A."/>
            <person name="Vermont S.J."/>
            <person name="Otto T.D."/>
            <person name="Wastling J."/>
            <person name="Pain A."/>
        </authorList>
    </citation>
    <scope>NUCLEOTIDE SEQUENCE</scope>
    <source>
        <strain evidence="4">Liverpool</strain>
    </source>
</reference>
<feature type="signal peptide" evidence="2">
    <location>
        <begin position="1"/>
        <end position="20"/>
    </location>
</feature>
<evidence type="ECO:0008006" key="6">
    <source>
        <dbReference type="Google" id="ProtNLM"/>
    </source>
</evidence>
<feature type="chain" id="PRO_5007655376" description="Toxoplasma gondii family A protein" evidence="2">
    <location>
        <begin position="21"/>
        <end position="361"/>
    </location>
</feature>
<reference evidence="3" key="1">
    <citation type="submission" date="2011-02" db="EMBL/GenBank/DDBJ databases">
        <authorList>
            <person name="Aslett M."/>
        </authorList>
    </citation>
    <scope>NUCLEOTIDE SEQUENCE</scope>
    <source>
        <strain evidence="3">Liverpool</strain>
    </source>
</reference>
<keyword evidence="2" id="KW-0732">Signal</keyword>
<sequence>MERQMFRAVRLTLLMGTVLSCMAPESSEQTTEADFTTTIPTEGLERDVEQVFYLGPSATLQVIDETGKAKYLPEPSQSDDEASSGPYTAAYRFGNGACDFSKTVEFKAAFPGHTKPLWVPDGIGSGASEEPSSGVPVRYTFTNPPAEYLGGGVSFCVRFKTVLAAGLGSETGTSTASTSSPSVSENSDASPGPNMPSEPQDQESGNLPDKHPEVDLELGPPVHGGAHESILQPDLTNEHKDGVTDPPPVTFHSSRSTTDTTTSQPATSAHHRKQTLQASSVLSESRENSTEKTLPATEDGHEVQSGDGDHNGAPPRRLDEASAVKEAYLTVVVHSAAWSLAGGMGAVSSLSIVASALLQIS</sequence>
<evidence type="ECO:0000256" key="2">
    <source>
        <dbReference type="SAM" id="SignalP"/>
    </source>
</evidence>
<dbReference type="eggNOG" id="ENOG502QY7J">
    <property type="taxonomic scope" value="Eukaryota"/>
</dbReference>
<dbReference type="GeneID" id="13445567"/>
<feature type="compositionally biased region" description="Basic and acidic residues" evidence="1">
    <location>
        <begin position="298"/>
        <end position="317"/>
    </location>
</feature>
<reference evidence="3" key="2">
    <citation type="submission" date="2011-03" db="EMBL/GenBank/DDBJ databases">
        <title>Comparative genomics and transcriptomics of Neospora caninum and Toxoplasma gondii.</title>
        <authorList>
            <person name="Reid A.J."/>
            <person name="Sohal A."/>
            <person name="Harris D."/>
            <person name="Quail M."/>
            <person name="Sanders M."/>
            <person name="Berriman M."/>
            <person name="Wastling J.M."/>
            <person name="Pain A."/>
        </authorList>
    </citation>
    <scope>NUCLEOTIDE SEQUENCE</scope>
    <source>
        <strain evidence="3">Liverpool</strain>
    </source>
</reference>
<evidence type="ECO:0000313" key="3">
    <source>
        <dbReference type="EMBL" id="CBZ56344.1"/>
    </source>
</evidence>
<proteinExistence type="predicted"/>
<dbReference type="OrthoDB" id="331226at2759"/>
<feature type="region of interest" description="Disordered" evidence="1">
    <location>
        <begin position="169"/>
        <end position="317"/>
    </location>
</feature>